<evidence type="ECO:0000313" key="3">
    <source>
        <dbReference type="Proteomes" id="UP001316087"/>
    </source>
</evidence>
<name>A0ABS9U8K7_9BACL</name>
<sequence>MNVTDMQTTIRGVVFNQFGHSVAAVQMPLSMLQSLFKIDPEVQRVIDPKRRAEIRDFIILSLEKNVPFYFSPLIFSGRGKLRAEGDILHIEPGNYLYILDGMHRITSMLSAISQLQSEADIAEEINKQNDAQKLREFVEVLLNYPVAMHVFLDLTIEQEKLAFTDINNERKEIQSDQLMQYDQRDEYSRLTTRVANKLQQHMVIEMASTRLTENTHAVTNLTIMKRCFIALFEGIITQKNGQPYYRNCNPKDVPKIAESFFAELFKAFPKEMYDRKKYVIGLSGIQITLAYLTFYLVRELRITHLEAIQHIHHLKKHCTFQHDDPLFRFLYDSSKKQLKNHSTTTAIKRLMLTFLEILHKERGES</sequence>
<dbReference type="RefSeq" id="WP_241367680.1">
    <property type="nucleotide sequence ID" value="NZ_JAKZFC010000001.1"/>
</dbReference>
<organism evidence="2 3">
    <name type="scientific">Solibacillus palustris</name>
    <dbReference type="NCBI Taxonomy" id="2908203"/>
    <lineage>
        <taxon>Bacteria</taxon>
        <taxon>Bacillati</taxon>
        <taxon>Bacillota</taxon>
        <taxon>Bacilli</taxon>
        <taxon>Bacillales</taxon>
        <taxon>Caryophanaceae</taxon>
        <taxon>Solibacillus</taxon>
    </lineage>
</organism>
<protein>
    <recommendedName>
        <fullName evidence="4">DGQHR domain-containing protein</fullName>
    </recommendedName>
</protein>
<evidence type="ECO:0000256" key="1">
    <source>
        <dbReference type="SAM" id="Phobius"/>
    </source>
</evidence>
<keyword evidence="1" id="KW-1133">Transmembrane helix</keyword>
<dbReference type="Proteomes" id="UP001316087">
    <property type="component" value="Unassembled WGS sequence"/>
</dbReference>
<dbReference type="Pfam" id="PF14072">
    <property type="entry name" value="DndB"/>
    <property type="match status" value="1"/>
</dbReference>
<evidence type="ECO:0000313" key="2">
    <source>
        <dbReference type="EMBL" id="MCH7320659.1"/>
    </source>
</evidence>
<dbReference type="EMBL" id="JAKZFC010000001">
    <property type="protein sequence ID" value="MCH7320659.1"/>
    <property type="molecule type" value="Genomic_DNA"/>
</dbReference>
<gene>
    <name evidence="2" type="ORF">LZ480_02060</name>
</gene>
<keyword evidence="1" id="KW-0472">Membrane</keyword>
<evidence type="ECO:0008006" key="4">
    <source>
        <dbReference type="Google" id="ProtNLM"/>
    </source>
</evidence>
<accession>A0ABS9U8K7</accession>
<reference evidence="2 3" key="1">
    <citation type="submission" date="2022-03" db="EMBL/GenBank/DDBJ databases">
        <authorList>
            <person name="Jo J.-H."/>
            <person name="Im W.-T."/>
        </authorList>
    </citation>
    <scope>NUCLEOTIDE SEQUENCE [LARGE SCALE GENOMIC DNA]</scope>
    <source>
        <strain evidence="2 3">MA9</strain>
    </source>
</reference>
<feature type="transmembrane region" description="Helical" evidence="1">
    <location>
        <begin position="278"/>
        <end position="297"/>
    </location>
</feature>
<keyword evidence="1" id="KW-0812">Transmembrane</keyword>
<proteinExistence type="predicted"/>
<dbReference type="CDD" id="cd16414">
    <property type="entry name" value="dndB_like"/>
    <property type="match status" value="1"/>
</dbReference>
<dbReference type="InterPro" id="IPR017642">
    <property type="entry name" value="DNA_S_mod_DndB"/>
</dbReference>
<keyword evidence="3" id="KW-1185">Reference proteome</keyword>
<comment type="caution">
    <text evidence="2">The sequence shown here is derived from an EMBL/GenBank/DDBJ whole genome shotgun (WGS) entry which is preliminary data.</text>
</comment>